<feature type="region of interest" description="Disordered" evidence="1">
    <location>
        <begin position="273"/>
        <end position="320"/>
    </location>
</feature>
<feature type="region of interest" description="Disordered" evidence="1">
    <location>
        <begin position="1"/>
        <end position="80"/>
    </location>
</feature>
<name>A0A316ZLH3_9BASI</name>
<accession>A0A316ZLH3</accession>
<sequence length="418" mass="43835">MDIDYERAASPSAPMQAFASSSQMFGSGRSGHSGSGSESGAAASYGGAWTPSRSARGKRRRSVSPTSAQEAREGAANASSLSAHVSAISRSLPRPALTVLCQRPFVRARTHTPTLPDAYPAHGSGSALSPSYSPLAGGGRIDAVWSQPPSAGAFGDAAMDECGSEARRDVGLGLGEGSAPYSRWTLPRVRQDGVWGAFFDAERMDGHGMLPPDAAGHAMALAPEQRAEDDDMRDDDHEMDLSPPMPPFQRWTDQALPPRAGSSSHALLAPTAHVPSRPSPLGFGLGRSNSGRQSVPSSSEPTNMRRRVSSSFEVPPPSPGRAMYRAGSWGRASPQPPSSAPLPAAWRHPFNALPHSAWPAEGGMATSSLDRTDAHAQLVGADAAQGMAGPSTAEQTLRAGMLSHPRWRHLAPQHLSPD</sequence>
<protein>
    <submittedName>
        <fullName evidence="2">Uncharacterized protein</fullName>
    </submittedName>
</protein>
<organism evidence="2 3">
    <name type="scientific">Tilletiopsis washingtonensis</name>
    <dbReference type="NCBI Taxonomy" id="58919"/>
    <lineage>
        <taxon>Eukaryota</taxon>
        <taxon>Fungi</taxon>
        <taxon>Dikarya</taxon>
        <taxon>Basidiomycota</taxon>
        <taxon>Ustilaginomycotina</taxon>
        <taxon>Exobasidiomycetes</taxon>
        <taxon>Entylomatales</taxon>
        <taxon>Entylomatales incertae sedis</taxon>
        <taxon>Tilletiopsis</taxon>
    </lineage>
</organism>
<gene>
    <name evidence="2" type="ORF">FA09DRAFT_327195</name>
</gene>
<feature type="region of interest" description="Disordered" evidence="1">
    <location>
        <begin position="225"/>
        <end position="246"/>
    </location>
</feature>
<evidence type="ECO:0000313" key="2">
    <source>
        <dbReference type="EMBL" id="PWO01246.1"/>
    </source>
</evidence>
<reference evidence="2 3" key="1">
    <citation type="journal article" date="2018" name="Mol. Biol. Evol.">
        <title>Broad Genomic Sampling Reveals a Smut Pathogenic Ancestry of the Fungal Clade Ustilaginomycotina.</title>
        <authorList>
            <person name="Kijpornyongpan T."/>
            <person name="Mondo S.J."/>
            <person name="Barry K."/>
            <person name="Sandor L."/>
            <person name="Lee J."/>
            <person name="Lipzen A."/>
            <person name="Pangilinan J."/>
            <person name="LaButti K."/>
            <person name="Hainaut M."/>
            <person name="Henrissat B."/>
            <person name="Grigoriev I.V."/>
            <person name="Spatafora J.W."/>
            <person name="Aime M.C."/>
        </authorList>
    </citation>
    <scope>NUCLEOTIDE SEQUENCE [LARGE SCALE GENOMIC DNA]</scope>
    <source>
        <strain evidence="2 3">MCA 4186</strain>
    </source>
</reference>
<dbReference type="RefSeq" id="XP_025601524.1">
    <property type="nucleotide sequence ID" value="XM_025741305.1"/>
</dbReference>
<evidence type="ECO:0000256" key="1">
    <source>
        <dbReference type="SAM" id="MobiDB-lite"/>
    </source>
</evidence>
<keyword evidence="3" id="KW-1185">Reference proteome</keyword>
<evidence type="ECO:0000313" key="3">
    <source>
        <dbReference type="Proteomes" id="UP000245946"/>
    </source>
</evidence>
<dbReference type="GeneID" id="37268849"/>
<dbReference type="EMBL" id="KZ819283">
    <property type="protein sequence ID" value="PWO01246.1"/>
    <property type="molecule type" value="Genomic_DNA"/>
</dbReference>
<dbReference type="Proteomes" id="UP000245946">
    <property type="component" value="Unassembled WGS sequence"/>
</dbReference>
<feature type="compositionally biased region" description="Polar residues" evidence="1">
    <location>
        <begin position="287"/>
        <end position="302"/>
    </location>
</feature>
<feature type="compositionally biased region" description="Low complexity" evidence="1">
    <location>
        <begin position="35"/>
        <end position="48"/>
    </location>
</feature>
<dbReference type="AlphaFoldDB" id="A0A316ZLH3"/>
<proteinExistence type="predicted"/>
<feature type="region of interest" description="Disordered" evidence="1">
    <location>
        <begin position="327"/>
        <end position="346"/>
    </location>
</feature>